<keyword evidence="6" id="KW-0472">Membrane</keyword>
<dbReference type="InterPro" id="IPR043149">
    <property type="entry name" value="TagF_N"/>
</dbReference>
<evidence type="ECO:0000313" key="7">
    <source>
        <dbReference type="EMBL" id="MDZ5607029.1"/>
    </source>
</evidence>
<evidence type="ECO:0000256" key="3">
    <source>
        <dbReference type="ARBA" id="ARBA00022475"/>
    </source>
</evidence>
<name>A0ABU5JUD6_9BACI</name>
<dbReference type="Gene3D" id="3.40.50.11820">
    <property type="match status" value="1"/>
</dbReference>
<keyword evidence="4" id="KW-0808">Transferase</keyword>
<comment type="subcellular location">
    <subcellularLocation>
        <location evidence="1">Cell membrane</location>
        <topology evidence="1">Peripheral membrane protein</topology>
    </subcellularLocation>
</comment>
<evidence type="ECO:0000256" key="4">
    <source>
        <dbReference type="ARBA" id="ARBA00022679"/>
    </source>
</evidence>
<organism evidence="7 8">
    <name type="scientific">Bacillus bingmayongensis</name>
    <dbReference type="NCBI Taxonomy" id="1150157"/>
    <lineage>
        <taxon>Bacteria</taxon>
        <taxon>Bacillati</taxon>
        <taxon>Bacillota</taxon>
        <taxon>Bacilli</taxon>
        <taxon>Bacillales</taxon>
        <taxon>Bacillaceae</taxon>
        <taxon>Bacillus</taxon>
    </lineage>
</organism>
<dbReference type="Proteomes" id="UP001291930">
    <property type="component" value="Unassembled WGS sequence"/>
</dbReference>
<dbReference type="InterPro" id="IPR043148">
    <property type="entry name" value="TagF_C"/>
</dbReference>
<dbReference type="InterPro" id="IPR007554">
    <property type="entry name" value="Glycerophosphate_synth"/>
</dbReference>
<keyword evidence="5" id="KW-0777">Teichoic acid biosynthesis</keyword>
<dbReference type="EMBL" id="JAXOVW010000011">
    <property type="protein sequence ID" value="MDZ5607029.1"/>
    <property type="molecule type" value="Genomic_DNA"/>
</dbReference>
<gene>
    <name evidence="7" type="ORF">U2I54_07950</name>
</gene>
<dbReference type="SUPFAM" id="SSF53756">
    <property type="entry name" value="UDP-Glycosyltransferase/glycogen phosphorylase"/>
    <property type="match status" value="1"/>
</dbReference>
<dbReference type="Pfam" id="PF04464">
    <property type="entry name" value="Glyphos_transf"/>
    <property type="match status" value="1"/>
</dbReference>
<dbReference type="InterPro" id="IPR051612">
    <property type="entry name" value="Teichoic_Acid_Biosynth"/>
</dbReference>
<dbReference type="RefSeq" id="WP_374217308.1">
    <property type="nucleotide sequence ID" value="NZ_JAXOVW010000011.1"/>
</dbReference>
<dbReference type="Gene3D" id="3.40.50.12580">
    <property type="match status" value="1"/>
</dbReference>
<reference evidence="8" key="1">
    <citation type="submission" date="2023-11" db="EMBL/GenBank/DDBJ databases">
        <title>Genome Sequence of Bacillus pseudomycoides stain BUPM19.</title>
        <authorList>
            <person name="Farhat A."/>
        </authorList>
    </citation>
    <scope>NUCLEOTIDE SEQUENCE [LARGE SCALE GENOMIC DNA]</scope>
    <source>
        <strain evidence="8">BUPM19</strain>
    </source>
</reference>
<dbReference type="PANTHER" id="PTHR37316">
    <property type="entry name" value="TEICHOIC ACID GLYCEROL-PHOSPHATE PRIMASE"/>
    <property type="match status" value="1"/>
</dbReference>
<accession>A0ABU5JUD6</accession>
<proteinExistence type="inferred from homology"/>
<dbReference type="PANTHER" id="PTHR37316:SF1">
    <property type="entry name" value="TEICHOIC ACID GLYCEROL-PHOSPHATE PRIMASE"/>
    <property type="match status" value="1"/>
</dbReference>
<keyword evidence="8" id="KW-1185">Reference proteome</keyword>
<evidence type="ECO:0000256" key="6">
    <source>
        <dbReference type="ARBA" id="ARBA00023136"/>
    </source>
</evidence>
<sequence length="387" mass="45543">MIREIIIEIYLILFKALHLIMKIFPLKRKVTFVMSYGANLIFVYEEMKRQKIDCEVVFLYKPTCKYEVNNYPNVKSYKFETKNIFHIIKAAYHLSTSRYVIIDNYFGSLAKIRFKEGVQCIQIWHATGAFKKFGLLAPSFSKRSLRAQHRFLDVYANFHKVVVGSDLFANIYKDAFCLSDDRILKLGIPRTDLFFCEKQKVEIKNNILLRNPNLKDKKVILYAPTFRDKELIDFDLHLDIAEMYKALKDEYIVIIKLHPAVRNKLSYEDKYTGFLYDYSLYPNINDLFLVTDILVTDYSSVPFEFCLLNKPMIFFPYDLKKYAKRRGVIGDYVQSVPGPIVYSTNELIQVIQTNVFDMEKLNEFNLNWNKYSQGNSSGNLVDYLFNS</sequence>
<comment type="similarity">
    <text evidence="2">Belongs to the CDP-glycerol glycerophosphotransferase family.</text>
</comment>
<evidence type="ECO:0000313" key="8">
    <source>
        <dbReference type="Proteomes" id="UP001291930"/>
    </source>
</evidence>
<evidence type="ECO:0000256" key="2">
    <source>
        <dbReference type="ARBA" id="ARBA00010488"/>
    </source>
</evidence>
<keyword evidence="3" id="KW-1003">Cell membrane</keyword>
<evidence type="ECO:0000256" key="5">
    <source>
        <dbReference type="ARBA" id="ARBA00022944"/>
    </source>
</evidence>
<evidence type="ECO:0000256" key="1">
    <source>
        <dbReference type="ARBA" id="ARBA00004202"/>
    </source>
</evidence>
<protein>
    <submittedName>
        <fullName evidence="7">CDP-glycerol glycerophosphotransferase family protein</fullName>
    </submittedName>
</protein>
<comment type="caution">
    <text evidence="7">The sequence shown here is derived from an EMBL/GenBank/DDBJ whole genome shotgun (WGS) entry which is preliminary data.</text>
</comment>